<dbReference type="PRINTS" id="PR00371">
    <property type="entry name" value="FPNCR"/>
</dbReference>
<dbReference type="InterPro" id="IPR017938">
    <property type="entry name" value="Riboflavin_synthase-like_b-brl"/>
</dbReference>
<evidence type="ECO:0000256" key="11">
    <source>
        <dbReference type="ARBA" id="ARBA00022857"/>
    </source>
</evidence>
<keyword evidence="11" id="KW-0521">NADP</keyword>
<dbReference type="Gene3D" id="3.40.50.80">
    <property type="entry name" value="Nucleotide-binding domain of ferredoxin-NADP reductase (FNR) module"/>
    <property type="match status" value="1"/>
</dbReference>
<dbReference type="InterPro" id="IPR039261">
    <property type="entry name" value="FNR_nucleotide-bd"/>
</dbReference>
<organism evidence="23 24">
    <name type="scientific">Lentisphaera araneosa HTCC2155</name>
    <dbReference type="NCBI Taxonomy" id="313628"/>
    <lineage>
        <taxon>Bacteria</taxon>
        <taxon>Pseudomonadati</taxon>
        <taxon>Lentisphaerota</taxon>
        <taxon>Lentisphaeria</taxon>
        <taxon>Lentisphaerales</taxon>
        <taxon>Lentisphaeraceae</taxon>
        <taxon>Lentisphaera</taxon>
    </lineage>
</organism>
<evidence type="ECO:0000256" key="6">
    <source>
        <dbReference type="ARBA" id="ARBA00022605"/>
    </source>
</evidence>
<dbReference type="Gene3D" id="2.160.20.60">
    <property type="entry name" value="Glutamate synthase, alpha subunit, C-terminal domain"/>
    <property type="match status" value="1"/>
</dbReference>
<comment type="cofactor">
    <cofactor evidence="1">
        <name>FMN</name>
        <dbReference type="ChEBI" id="CHEBI:58210"/>
    </cofactor>
</comment>
<dbReference type="Gene3D" id="3.20.20.70">
    <property type="entry name" value="Aldolase class I"/>
    <property type="match status" value="2"/>
</dbReference>
<dbReference type="InterPro" id="IPR013785">
    <property type="entry name" value="Aldolase_TIM"/>
</dbReference>
<evidence type="ECO:0000256" key="16">
    <source>
        <dbReference type="ARBA" id="ARBA00023164"/>
    </source>
</evidence>
<dbReference type="Pfam" id="PF00310">
    <property type="entry name" value="GATase_2"/>
    <property type="match status" value="1"/>
</dbReference>
<dbReference type="SUPFAM" id="SSF52218">
    <property type="entry name" value="Flavoproteins"/>
    <property type="match status" value="1"/>
</dbReference>
<dbReference type="eggNOG" id="COG0067">
    <property type="taxonomic scope" value="Bacteria"/>
</dbReference>
<dbReference type="Gene3D" id="3.60.20.10">
    <property type="entry name" value="Glutamine Phosphoribosylpyrophosphate, subunit 1, domain 1"/>
    <property type="match status" value="1"/>
</dbReference>
<dbReference type="InterPro" id="IPR050711">
    <property type="entry name" value="ET-N_metabolism_enzyme"/>
</dbReference>
<evidence type="ECO:0000256" key="19">
    <source>
        <dbReference type="ARBA" id="ARBA00052219"/>
    </source>
</evidence>
<dbReference type="PANTHER" id="PTHR11938">
    <property type="entry name" value="FAD NADPH DEHYDROGENASE/OXIDOREDUCTASE"/>
    <property type="match status" value="1"/>
</dbReference>
<dbReference type="PROSITE" id="PS50902">
    <property type="entry name" value="FLAVODOXIN_LIKE"/>
    <property type="match status" value="1"/>
</dbReference>
<dbReference type="GO" id="GO:0004783">
    <property type="term" value="F:sulfite reductase (NADPH) activity"/>
    <property type="evidence" value="ECO:0007669"/>
    <property type="project" value="UniProtKB-EC"/>
</dbReference>
<evidence type="ECO:0000256" key="12">
    <source>
        <dbReference type="ARBA" id="ARBA00022962"/>
    </source>
</evidence>
<evidence type="ECO:0000256" key="1">
    <source>
        <dbReference type="ARBA" id="ARBA00001917"/>
    </source>
</evidence>
<dbReference type="SUPFAM" id="SSF69336">
    <property type="entry name" value="Alpha subunit of glutamate synthase, C-terminal domain"/>
    <property type="match status" value="1"/>
</dbReference>
<evidence type="ECO:0000259" key="21">
    <source>
        <dbReference type="PROSITE" id="PS51278"/>
    </source>
</evidence>
<evidence type="ECO:0000313" key="24">
    <source>
        <dbReference type="Proteomes" id="UP000004947"/>
    </source>
</evidence>
<keyword evidence="14" id="KW-0408">Iron</keyword>
<dbReference type="GO" id="GO:0006537">
    <property type="term" value="P:glutamate biosynthetic process"/>
    <property type="evidence" value="ECO:0007669"/>
    <property type="project" value="UniProtKB-KW"/>
</dbReference>
<comment type="catalytic activity">
    <reaction evidence="19">
        <text>hydrogen sulfide + 3 NADP(+) + 3 H2O = sulfite + 3 NADPH + 4 H(+)</text>
        <dbReference type="Rhea" id="RHEA:13801"/>
        <dbReference type="ChEBI" id="CHEBI:15377"/>
        <dbReference type="ChEBI" id="CHEBI:15378"/>
        <dbReference type="ChEBI" id="CHEBI:17359"/>
        <dbReference type="ChEBI" id="CHEBI:29919"/>
        <dbReference type="ChEBI" id="CHEBI:57783"/>
        <dbReference type="ChEBI" id="CHEBI:58349"/>
        <dbReference type="EC" id="1.8.1.2"/>
    </reaction>
</comment>
<dbReference type="PROSITE" id="PS51384">
    <property type="entry name" value="FAD_FR"/>
    <property type="match status" value="1"/>
</dbReference>
<dbReference type="Gene3D" id="1.20.990.10">
    <property type="entry name" value="NADPH-cytochrome p450 Reductase, Chain A, domain 3"/>
    <property type="match status" value="1"/>
</dbReference>
<dbReference type="OrthoDB" id="9758182at2"/>
<keyword evidence="10" id="KW-0274">FAD</keyword>
<feature type="domain" description="Flavodoxin-like" evidence="20">
    <location>
        <begin position="1945"/>
        <end position="2083"/>
    </location>
</feature>
<keyword evidence="8" id="KW-0288">FMN</keyword>
<keyword evidence="17" id="KW-0003">3Fe-4S</keyword>
<dbReference type="InterPro" id="IPR017932">
    <property type="entry name" value="GATase_2_dom"/>
</dbReference>
<dbReference type="GO" id="GO:0010181">
    <property type="term" value="F:FMN binding"/>
    <property type="evidence" value="ECO:0007669"/>
    <property type="project" value="InterPro"/>
</dbReference>
<dbReference type="GO" id="GO:0015930">
    <property type="term" value="F:glutamate synthase activity"/>
    <property type="evidence" value="ECO:0007669"/>
    <property type="project" value="InterPro"/>
</dbReference>
<dbReference type="eggNOG" id="COG0369">
    <property type="taxonomic scope" value="Bacteria"/>
</dbReference>
<dbReference type="Pfam" id="PF04898">
    <property type="entry name" value="Glu_syn_central"/>
    <property type="match status" value="1"/>
</dbReference>
<evidence type="ECO:0000259" key="20">
    <source>
        <dbReference type="PROSITE" id="PS50902"/>
    </source>
</evidence>
<keyword evidence="7" id="KW-0285">Flavoprotein</keyword>
<sequence>MIKNKLLYDADKYHDNCGVGFITRKDGLQSHDVLLKGHEALCVIPHRGGMSAEGIGDGAGVNIDLSLKFFQKVLEDDKIQLGEFGVGNFFFPEDHSQDNKAREIIETVFDKYKITILKWRDVPVNIKALNEASAKAQLPIYQIIFAKPESCKTQNDFENLINDALTEIESAGYSDSALNGFYPMSLSSKTIVYKGRLNSGEVVPYFKDLSDLDMEIRVFLFHTRFSTNTAPATFMAQPFRRMAHNGELNTDKKNRLSEDAIAKQKNKKVIFPKGQSDSARLDQTLQRRVIEDEMDIATAVLAMMPPAWENKQDIDPLIRDMYEYFSLYEEKNDGPAALLFSDGTKVGARLDRLGLRPLRSIETTEYVCVMSEAGQIDFPPEEVVTRGRIEAGGMLYFDHETGESYTTETIEKSLAKKADYKVLLEKKKLALEDLPKVELPEQNSELDTYERAVAYGMNQESFRFLLDPMIQGAAEKISAMGYGVSLNVLNADEGGMSRYFSQRFAQVTNPPLDSIREKDGMTLRVSLGAKPNFSESDSKQIVIQNPYLTLAELSSVRAQKDLTTCTVDILYTPSKDKEENESKLNSALEQICKEVEVAARAKNGIIILSDKNISKSKAAIPLLLAIAASNQHLIEQGLRFNSSLIAETGQIASSHDVATALGFGSSAICPLTIEDRAQSLMPNEVDKALSNYRKAIAKSLMKIMGKFGLCTAESYIGGEIFESNYLNTEDPQLKKHFPNITSPVGGVGYAEIAASASEWHFKAFGIKDENDIPHLGLFKERQGGAGHSFGLVAVREYINMTEEEVLYSIDEELEDIFERFELKEVFPNALADLKKIYKRIGKDIMHESDLIAALSDIFADAELSMHQAAMRSIASVLDRNLIRDTEIADSEDYTSDIDEFLTEAPHPEDDPLGHLTYKKYGERQRTPEEIDSHRITQAYRQFAGNVYTERKVRPAALRDIMYFPADINKAKDAVKFKAILNKQALKGNNCFKIKGLSVKPVKDNTFKLTMSLSSDERVQWLKEYFEERFGSLIQAKVQDSSVTIQTSDEDILFYLNNIRTAKDSIDKSLVQDAHKVTATFSSAAMSHGALVAEAHEAVSQGANIAGALSNSGEGGEKRVRYNTIKASSIKQVASGRFGVWAGYFADPYLEQVEIKIAQGAKPGEGGQLPSFKVTVMIASSRGGTPKIELVSPPPHHDTYSIEDLGQLIHDCKASRAKVIVKLVSSEGIGTIAVGVAKAGADVINVAGNTGGTGAAAVTSLKNTGRSAELGIAEVHQALALNGLRDKVILRSSNAHQTGIDVIKSAILGADSFEFGTSALMMLKCVMAKNCNIKCPAGITTNPELFTGDARALAQYFLNVAQEVRELLAYLGHKSIDEVRGKTELLHLVNHDKIIGQLNFKALLAEVDEVKIEDPIYLEADFSIDDKILGKVEKELLYGKETKLLLKGAEYKLNNRHKSVGGQLSVDIERIVNHRFKDSDFNSSIAVIQNDTGRRYLAPESLTIQTNGSAGQSYGALLNNGMLLQHFGTCNDGVGKLQSGGIITVKSPGGGSSLAGENVLIGNFALFGATGGRCYINGEAGDRFAVRNSGAMAVVEGVGDFFCEYMTSGTILNLGTFGKGWGNGMSGGNAYQYDPDNKLPVFYNQDSVIIKKFDGSKDSEVHAKIVHYLLQEQVKYNQSEIAEKILNKWEEEKANFYYAIPLALFETQTWECLLKNSSRKEMLEELASNYTHIQIEQIKDAYKNETRLFNGQTPALGDTNTALIFRLISRYSIFCKASTITLDKMNKFELALKDETLAKYIKNIIFTEDKGLMELLLKVSRDVLSKFDDELLAKSLADKRVYDYKKALYLRDVLENNSLGSYAWIMEQDLKNQEAIAARMTFLKGFAAQVSLALVKDALNKETGLPLIPENVPFSEGQLKWLNGYFNGLSFGVASSEDSSPKGKELNILFGTQTGNSESLANDCAALAANFGMLAQVHDMGNISADDLKVMERVLIITSTYGEGEQPDNAQALYTAMTSADAPSLEGMFFSICSLGDSSYDLFCEAGKQWDEVLEKQGALRAFKRVDCDVDFEDPFEEWACESLPALSALGDQSAGDVAGGPNVATKKDDNAFGKKKPFPAKLLKKVTLTSDESSKEVVHYEISLDGSDYDYKAGDALNVIPVNEESLVDDIIEVLAEDPEKILDLGKDGKVSFRDALLHKFEIKTPTKDLINKVAQNSQDKELLSLVEDKDALSNFLWGRDLIDFLAHYEHGLEAQSFIPLLKKLQARAYSISSSPKKHPGEVHLTVGSVRYSSHGRTRHGVASTFLADRVVENETDILCYMHANKAFAVPENDGLPMIMVGPGTGIAPFRAFLEEREMRQANGKNWLFFGDRNEANDFFYKEQLKDLQDNNYLEKLSLAFSRDQEEKIYVQDRMRENGAELFQWLEEGGYFFVCGDAYRMAKDVDQALHDVIAEHGKMSDDEAIAYVDKMKADKRYVRDVY</sequence>
<comment type="cofactor">
    <cofactor evidence="2">
        <name>[3Fe-4S] cluster</name>
        <dbReference type="ChEBI" id="CHEBI:21137"/>
    </cofactor>
</comment>
<dbReference type="InterPro" id="IPR003097">
    <property type="entry name" value="CysJ-like_FAD-binding"/>
</dbReference>
<evidence type="ECO:0000256" key="15">
    <source>
        <dbReference type="ARBA" id="ARBA00023014"/>
    </source>
</evidence>
<keyword evidence="9" id="KW-0479">Metal-binding</keyword>
<evidence type="ECO:0000256" key="7">
    <source>
        <dbReference type="ARBA" id="ARBA00022630"/>
    </source>
</evidence>
<evidence type="ECO:0000259" key="22">
    <source>
        <dbReference type="PROSITE" id="PS51384"/>
    </source>
</evidence>
<evidence type="ECO:0000256" key="2">
    <source>
        <dbReference type="ARBA" id="ARBA00001927"/>
    </source>
</evidence>
<dbReference type="PROSITE" id="PS51278">
    <property type="entry name" value="GATASE_TYPE_2"/>
    <property type="match status" value="1"/>
</dbReference>
<dbReference type="Pfam" id="PF00175">
    <property type="entry name" value="NAD_binding_1"/>
    <property type="match status" value="1"/>
</dbReference>
<dbReference type="STRING" id="313628.LNTAR_17258"/>
<reference evidence="23 24" key="1">
    <citation type="journal article" date="2010" name="J. Bacteriol.">
        <title>Genome sequence of Lentisphaera araneosa HTCC2155T, the type species of the order Lentisphaerales in the phylum Lentisphaerae.</title>
        <authorList>
            <person name="Thrash J.C."/>
            <person name="Cho J.C."/>
            <person name="Vergin K.L."/>
            <person name="Morris R.M."/>
            <person name="Giovannoni S.J."/>
        </authorList>
    </citation>
    <scope>NUCLEOTIDE SEQUENCE [LARGE SCALE GENOMIC DNA]</scope>
    <source>
        <strain evidence="23 24">HTCC2155</strain>
    </source>
</reference>
<evidence type="ECO:0000256" key="3">
    <source>
        <dbReference type="ARBA" id="ARBA00001974"/>
    </source>
</evidence>
<evidence type="ECO:0000313" key="23">
    <source>
        <dbReference type="EMBL" id="EDM29520.1"/>
    </source>
</evidence>
<dbReference type="SUPFAM" id="SSF51395">
    <property type="entry name" value="FMN-linked oxidoreductases"/>
    <property type="match status" value="1"/>
</dbReference>
<dbReference type="InterPro" id="IPR006982">
    <property type="entry name" value="Glu_synth_centr_N"/>
</dbReference>
<evidence type="ECO:0000256" key="17">
    <source>
        <dbReference type="ARBA" id="ARBA00023291"/>
    </source>
</evidence>
<dbReference type="InterPro" id="IPR036485">
    <property type="entry name" value="Glu_synth_asu_C_sf"/>
</dbReference>
<dbReference type="CDD" id="cd06199">
    <property type="entry name" value="SiR"/>
    <property type="match status" value="1"/>
</dbReference>
<accession>A6DFE0</accession>
<evidence type="ECO:0000256" key="10">
    <source>
        <dbReference type="ARBA" id="ARBA00022827"/>
    </source>
</evidence>
<dbReference type="SUPFAM" id="SSF56235">
    <property type="entry name" value="N-terminal nucleophile aminohydrolases (Ntn hydrolases)"/>
    <property type="match status" value="1"/>
</dbReference>
<dbReference type="eggNOG" id="COG0069">
    <property type="taxonomic scope" value="Bacteria"/>
</dbReference>
<dbReference type="Pfam" id="PF01645">
    <property type="entry name" value="Glu_synthase"/>
    <property type="match status" value="1"/>
</dbReference>
<feature type="domain" description="Glutamine amidotransferase type-2" evidence="21">
    <location>
        <begin position="17"/>
        <end position="400"/>
    </location>
</feature>
<dbReference type="InterPro" id="IPR002489">
    <property type="entry name" value="Glu_synth_asu_C"/>
</dbReference>
<dbReference type="PRINTS" id="PR00369">
    <property type="entry name" value="FLAVODOXIN"/>
</dbReference>
<gene>
    <name evidence="23" type="ORF">LNTAR_17258</name>
</gene>
<dbReference type="CDD" id="cd02808">
    <property type="entry name" value="GltS_FMN"/>
    <property type="match status" value="1"/>
</dbReference>
<comment type="caution">
    <text evidence="23">The sequence shown here is derived from an EMBL/GenBank/DDBJ whole genome shotgun (WGS) entry which is preliminary data.</text>
</comment>
<dbReference type="eggNOG" id="COG0070">
    <property type="taxonomic scope" value="Bacteria"/>
</dbReference>
<keyword evidence="13" id="KW-0560">Oxidoreductase</keyword>
<dbReference type="GO" id="GO:0019676">
    <property type="term" value="P:ammonia assimilation cycle"/>
    <property type="evidence" value="ECO:0007669"/>
    <property type="project" value="TreeGrafter"/>
</dbReference>
<dbReference type="InterPro" id="IPR023173">
    <property type="entry name" value="NADPH_Cyt_P450_Rdtase_alpha"/>
</dbReference>
<dbReference type="EMBL" id="ABCK01000001">
    <property type="protein sequence ID" value="EDM29520.1"/>
    <property type="molecule type" value="Genomic_DNA"/>
</dbReference>
<dbReference type="Pfam" id="PF00667">
    <property type="entry name" value="FAD_binding_1"/>
    <property type="match status" value="1"/>
</dbReference>
<dbReference type="SUPFAM" id="SSF63380">
    <property type="entry name" value="Riboflavin synthase domain-like"/>
    <property type="match status" value="1"/>
</dbReference>
<keyword evidence="16" id="KW-0314">Glutamate biosynthesis</keyword>
<dbReference type="Gene3D" id="3.40.50.360">
    <property type="match status" value="1"/>
</dbReference>
<evidence type="ECO:0000256" key="13">
    <source>
        <dbReference type="ARBA" id="ARBA00023002"/>
    </source>
</evidence>
<dbReference type="Proteomes" id="UP000004947">
    <property type="component" value="Unassembled WGS sequence"/>
</dbReference>
<dbReference type="InterPro" id="IPR029039">
    <property type="entry name" value="Flavoprotein-like_sf"/>
</dbReference>
<dbReference type="SUPFAM" id="SSF52343">
    <property type="entry name" value="Ferredoxin reductase-like, C-terminal NADP-linked domain"/>
    <property type="match status" value="1"/>
</dbReference>
<dbReference type="GO" id="GO:0051538">
    <property type="term" value="F:3 iron, 4 sulfur cluster binding"/>
    <property type="evidence" value="ECO:0007669"/>
    <property type="project" value="UniProtKB-KW"/>
</dbReference>
<evidence type="ECO:0000256" key="18">
    <source>
        <dbReference type="ARBA" id="ARBA00029440"/>
    </source>
</evidence>
<dbReference type="EC" id="1.8.1.2" evidence="5"/>
<evidence type="ECO:0000256" key="5">
    <source>
        <dbReference type="ARBA" id="ARBA00012604"/>
    </source>
</evidence>
<keyword evidence="24" id="KW-1185">Reference proteome</keyword>
<keyword evidence="6" id="KW-0028">Amino-acid biosynthesis</keyword>
<dbReference type="PANTHER" id="PTHR11938:SF133">
    <property type="entry name" value="GLUTAMATE SYNTHASE (NADH)"/>
    <property type="match status" value="1"/>
</dbReference>
<dbReference type="FunFam" id="3.40.50.80:FF:000001">
    <property type="entry name" value="NADPH--cytochrome P450 reductase 1"/>
    <property type="match status" value="1"/>
</dbReference>
<dbReference type="CDD" id="cd00713">
    <property type="entry name" value="GltS"/>
    <property type="match status" value="1"/>
</dbReference>
<evidence type="ECO:0000256" key="14">
    <source>
        <dbReference type="ARBA" id="ARBA00023004"/>
    </source>
</evidence>
<dbReference type="InterPro" id="IPR008254">
    <property type="entry name" value="Flavodoxin/NO_synth"/>
</dbReference>
<dbReference type="InterPro" id="IPR029055">
    <property type="entry name" value="Ntn_hydrolases_N"/>
</dbReference>
<evidence type="ECO:0000256" key="8">
    <source>
        <dbReference type="ARBA" id="ARBA00022643"/>
    </source>
</evidence>
<protein>
    <recommendedName>
        <fullName evidence="5">assimilatory sulfite reductase (NADPH)</fullName>
        <ecNumber evidence="5">1.8.1.2</ecNumber>
    </recommendedName>
</protein>
<evidence type="ECO:0000256" key="9">
    <source>
        <dbReference type="ARBA" id="ARBA00022723"/>
    </source>
</evidence>
<dbReference type="InterPro" id="IPR001709">
    <property type="entry name" value="Flavoprot_Pyr_Nucl_cyt_Rdtase"/>
</dbReference>
<comment type="similarity">
    <text evidence="4">Belongs to the glutamate synthase family.</text>
</comment>
<comment type="pathway">
    <text evidence="18">Amino-acid biosynthesis.</text>
</comment>
<keyword evidence="15" id="KW-0411">Iron-sulfur</keyword>
<dbReference type="GO" id="GO:0046872">
    <property type="term" value="F:metal ion binding"/>
    <property type="evidence" value="ECO:0007669"/>
    <property type="project" value="UniProtKB-KW"/>
</dbReference>
<dbReference type="InterPro" id="IPR001094">
    <property type="entry name" value="Flavdoxin-like"/>
</dbReference>
<dbReference type="InterPro" id="IPR002932">
    <property type="entry name" value="Glu_synthdom"/>
</dbReference>
<comment type="cofactor">
    <cofactor evidence="3">
        <name>FAD</name>
        <dbReference type="ChEBI" id="CHEBI:57692"/>
    </cofactor>
</comment>
<keyword evidence="12" id="KW-0315">Glutamine amidotransferase</keyword>
<name>A6DFE0_9BACT</name>
<evidence type="ECO:0000256" key="4">
    <source>
        <dbReference type="ARBA" id="ARBA00009716"/>
    </source>
</evidence>
<dbReference type="Pfam" id="PF00258">
    <property type="entry name" value="Flavodoxin_1"/>
    <property type="match status" value="1"/>
</dbReference>
<dbReference type="InterPro" id="IPR017927">
    <property type="entry name" value="FAD-bd_FR_type"/>
</dbReference>
<dbReference type="Pfam" id="PF01493">
    <property type="entry name" value="GXGXG"/>
    <property type="match status" value="1"/>
</dbReference>
<dbReference type="Gene3D" id="2.40.30.10">
    <property type="entry name" value="Translation factors"/>
    <property type="match status" value="1"/>
</dbReference>
<proteinExistence type="inferred from homology"/>
<dbReference type="InterPro" id="IPR001433">
    <property type="entry name" value="OxRdtase_FAD/NAD-bd"/>
</dbReference>
<feature type="domain" description="FAD-binding FR-type" evidence="22">
    <location>
        <begin position="2115"/>
        <end position="2331"/>
    </location>
</feature>